<dbReference type="GO" id="GO:0008033">
    <property type="term" value="P:tRNA processing"/>
    <property type="evidence" value="ECO:0007669"/>
    <property type="project" value="UniProtKB-KW"/>
</dbReference>
<gene>
    <name evidence="13" type="ORF">ACH5RR_017615</name>
</gene>
<dbReference type="EC" id="2.1.1.282" evidence="2"/>
<keyword evidence="5" id="KW-0949">S-adenosyl-L-methionine</keyword>
<evidence type="ECO:0000313" key="14">
    <source>
        <dbReference type="Proteomes" id="UP001630127"/>
    </source>
</evidence>
<dbReference type="InterPro" id="IPR003827">
    <property type="entry name" value="tRNA_yW-synthesising"/>
</dbReference>
<evidence type="ECO:0000256" key="4">
    <source>
        <dbReference type="ARBA" id="ARBA00022679"/>
    </source>
</evidence>
<keyword evidence="6" id="KW-0819">tRNA processing</keyword>
<accession>A0ABD2ZJ69</accession>
<dbReference type="PANTHER" id="PTHR48418:SF1">
    <property type="entry name" value="TRNA WYBUTOSINE-SYNTHESIZING PROTEIN 3"/>
    <property type="match status" value="1"/>
</dbReference>
<dbReference type="GO" id="GO:0032259">
    <property type="term" value="P:methylation"/>
    <property type="evidence" value="ECO:0007669"/>
    <property type="project" value="UniProtKB-KW"/>
</dbReference>
<evidence type="ECO:0000313" key="13">
    <source>
        <dbReference type="EMBL" id="KAL3519466.1"/>
    </source>
</evidence>
<evidence type="ECO:0000256" key="9">
    <source>
        <dbReference type="ARBA" id="ARBA00058049"/>
    </source>
</evidence>
<keyword evidence="4" id="KW-0808">Transferase</keyword>
<proteinExistence type="inferred from homology"/>
<comment type="function">
    <text evidence="9">S-adenosyl-L-methionine-dependent methyltransferase that acts as a component of the wybutosine biosynthesis pathway. Wybutosine is a hyper modified guanosine with a tricyclic base found at the 3'-position adjacent to the anticodon of eukaryotic phenylalanine tRNA. Probably methylates N-4 position of wybutosine-86 to produce wybutosine-72.</text>
</comment>
<evidence type="ECO:0000259" key="12">
    <source>
        <dbReference type="Pfam" id="PF02676"/>
    </source>
</evidence>
<comment type="similarity">
    <text evidence="1">Belongs to the TYW3 family.</text>
</comment>
<dbReference type="FunFam" id="3.30.1960.10:FF:000003">
    <property type="entry name" value="tRNA methyltransferase"/>
    <property type="match status" value="1"/>
</dbReference>
<dbReference type="Proteomes" id="UP001630127">
    <property type="component" value="Unassembled WGS sequence"/>
</dbReference>
<keyword evidence="3" id="KW-0489">Methyltransferase</keyword>
<dbReference type="AlphaFoldDB" id="A0ABD2ZJ69"/>
<keyword evidence="14" id="KW-1185">Reference proteome</keyword>
<comment type="catalytic activity">
    <reaction evidence="8">
        <text>4-demethyl-7-[(3S)-3-amino-3-carboxypropyl]wyosine(37) in tRNA(Phe) + S-adenosyl-L-methionine = 7-[(3S)-3-amino-3-carboxypropyl]wyosine(37) in tRNA(Phe) + S-adenosyl-L-homocysteine + H(+)</text>
        <dbReference type="Rhea" id="RHEA:36635"/>
        <dbReference type="Rhea" id="RHEA-COMP:10378"/>
        <dbReference type="Rhea" id="RHEA-COMP:10379"/>
        <dbReference type="ChEBI" id="CHEBI:15378"/>
        <dbReference type="ChEBI" id="CHEBI:57856"/>
        <dbReference type="ChEBI" id="CHEBI:59789"/>
        <dbReference type="ChEBI" id="CHEBI:73543"/>
        <dbReference type="ChEBI" id="CHEBI:73550"/>
        <dbReference type="EC" id="2.1.1.282"/>
    </reaction>
</comment>
<evidence type="ECO:0000256" key="10">
    <source>
        <dbReference type="ARBA" id="ARBA00069229"/>
    </source>
</evidence>
<evidence type="ECO:0000256" key="11">
    <source>
        <dbReference type="SAM" id="MobiDB-lite"/>
    </source>
</evidence>
<evidence type="ECO:0000256" key="5">
    <source>
        <dbReference type="ARBA" id="ARBA00022691"/>
    </source>
</evidence>
<reference evidence="13 14" key="1">
    <citation type="submission" date="2024-11" db="EMBL/GenBank/DDBJ databases">
        <title>A near-complete genome assembly of Cinchona calisaya.</title>
        <authorList>
            <person name="Lian D.C."/>
            <person name="Zhao X.W."/>
            <person name="Wei L."/>
        </authorList>
    </citation>
    <scope>NUCLEOTIDE SEQUENCE [LARGE SCALE GENOMIC DNA]</scope>
    <source>
        <tissue evidence="13">Nenye</tissue>
    </source>
</reference>
<comment type="caution">
    <text evidence="13">The sequence shown here is derived from an EMBL/GenBank/DDBJ whole genome shotgun (WGS) entry which is preliminary data.</text>
</comment>
<dbReference type="Pfam" id="PF02676">
    <property type="entry name" value="TYW3"/>
    <property type="match status" value="1"/>
</dbReference>
<dbReference type="Gene3D" id="3.30.1960.10">
    <property type="entry name" value="tRNA wybutosine-synthesizing-like"/>
    <property type="match status" value="1"/>
</dbReference>
<evidence type="ECO:0000256" key="6">
    <source>
        <dbReference type="ARBA" id="ARBA00022694"/>
    </source>
</evidence>
<evidence type="ECO:0000256" key="3">
    <source>
        <dbReference type="ARBA" id="ARBA00022603"/>
    </source>
</evidence>
<feature type="region of interest" description="Disordered" evidence="11">
    <location>
        <begin position="1"/>
        <end position="25"/>
    </location>
</feature>
<evidence type="ECO:0000256" key="2">
    <source>
        <dbReference type="ARBA" id="ARBA00012750"/>
    </source>
</evidence>
<dbReference type="GO" id="GO:0008168">
    <property type="term" value="F:methyltransferase activity"/>
    <property type="evidence" value="ECO:0007669"/>
    <property type="project" value="UniProtKB-KW"/>
</dbReference>
<dbReference type="SUPFAM" id="SSF111278">
    <property type="entry name" value="SSo0622-like"/>
    <property type="match status" value="1"/>
</dbReference>
<name>A0ABD2ZJ69_9GENT</name>
<dbReference type="PANTHER" id="PTHR48418">
    <property type="entry name" value="TRNA WYBUTOSINE-SYNTHESIZING PROTEIN 3"/>
    <property type="match status" value="1"/>
</dbReference>
<organism evidence="13 14">
    <name type="scientific">Cinchona calisaya</name>
    <dbReference type="NCBI Taxonomy" id="153742"/>
    <lineage>
        <taxon>Eukaryota</taxon>
        <taxon>Viridiplantae</taxon>
        <taxon>Streptophyta</taxon>
        <taxon>Embryophyta</taxon>
        <taxon>Tracheophyta</taxon>
        <taxon>Spermatophyta</taxon>
        <taxon>Magnoliopsida</taxon>
        <taxon>eudicotyledons</taxon>
        <taxon>Gunneridae</taxon>
        <taxon>Pentapetalae</taxon>
        <taxon>asterids</taxon>
        <taxon>lamiids</taxon>
        <taxon>Gentianales</taxon>
        <taxon>Rubiaceae</taxon>
        <taxon>Cinchonoideae</taxon>
        <taxon>Cinchoneae</taxon>
        <taxon>Cinchona</taxon>
    </lineage>
</organism>
<protein>
    <recommendedName>
        <fullName evidence="10">tRNA wybutosine-synthesizing protein 3</fullName>
        <ecNumber evidence="2">2.1.1.282</ecNumber>
    </recommendedName>
    <alternativeName>
        <fullName evidence="7">tRNA(Phe) 7-((3-amino-3-carboxypropyl)-4-demethylwyosine(37)-N(4))-methyltransferase</fullName>
    </alternativeName>
</protein>
<evidence type="ECO:0000256" key="1">
    <source>
        <dbReference type="ARBA" id="ARBA00008569"/>
    </source>
</evidence>
<evidence type="ECO:0000256" key="8">
    <source>
        <dbReference type="ARBA" id="ARBA00049202"/>
    </source>
</evidence>
<feature type="domain" description="tRNA wybutosine-synthesizing protein" evidence="12">
    <location>
        <begin position="5"/>
        <end position="207"/>
    </location>
</feature>
<dbReference type="InterPro" id="IPR036602">
    <property type="entry name" value="tRNA_yW-synthesising-like_sf"/>
</dbReference>
<evidence type="ECO:0000256" key="7">
    <source>
        <dbReference type="ARBA" id="ARBA00030554"/>
    </source>
</evidence>
<sequence>MEFEKRKAATMASMNSPEADKSPKGTIDTPIIPLLTAINSHSSFFTTSSCSGRISIFSQPLNPNPSSKKKAKGGSWLFISHTPVHPSSLLPILFPQKGFKNQEFQGGPFALLFKFEPLIIAVECRNVEAAQFLVSLAISCGFRESGITNLSKRVIVGIRCSIRLEVPLGSSERVIVSSEYVEYLVNVANEKMEANRGRTDCFLDALLKNGFSANGNVVETGICNGDEDSECHDGGKMESLGNSMSFDEDDVVDGERRSDLDDCQSGCFALTLSTV</sequence>
<dbReference type="EMBL" id="JBJUIK010000008">
    <property type="protein sequence ID" value="KAL3519466.1"/>
    <property type="molecule type" value="Genomic_DNA"/>
</dbReference>